<evidence type="ECO:0000256" key="5">
    <source>
        <dbReference type="SAM" id="SignalP"/>
    </source>
</evidence>
<dbReference type="SUPFAM" id="SSF46626">
    <property type="entry name" value="Cytochrome c"/>
    <property type="match status" value="1"/>
</dbReference>
<comment type="caution">
    <text evidence="7">The sequence shown here is derived from an EMBL/GenBank/DDBJ whole genome shotgun (WGS) entry which is preliminary data.</text>
</comment>
<evidence type="ECO:0000256" key="3">
    <source>
        <dbReference type="ARBA" id="ARBA00023004"/>
    </source>
</evidence>
<keyword evidence="8" id="KW-1185">Reference proteome</keyword>
<dbReference type="PROSITE" id="PS51257">
    <property type="entry name" value="PROKAR_LIPOPROTEIN"/>
    <property type="match status" value="1"/>
</dbReference>
<dbReference type="PANTHER" id="PTHR33546:SF1">
    <property type="entry name" value="LARGE, MULTIFUNCTIONAL SECRETED PROTEIN"/>
    <property type="match status" value="1"/>
</dbReference>
<evidence type="ECO:0000259" key="6">
    <source>
        <dbReference type="PROSITE" id="PS51007"/>
    </source>
</evidence>
<dbReference type="GO" id="GO:0009055">
    <property type="term" value="F:electron transfer activity"/>
    <property type="evidence" value="ECO:0007669"/>
    <property type="project" value="InterPro"/>
</dbReference>
<dbReference type="AlphaFoldDB" id="A0A934VRU7"/>
<feature type="signal peptide" evidence="5">
    <location>
        <begin position="1"/>
        <end position="26"/>
    </location>
</feature>
<evidence type="ECO:0000313" key="8">
    <source>
        <dbReference type="Proteomes" id="UP000617628"/>
    </source>
</evidence>
<dbReference type="Proteomes" id="UP000617628">
    <property type="component" value="Unassembled WGS sequence"/>
</dbReference>
<feature type="chain" id="PRO_5037760680" evidence="5">
    <location>
        <begin position="27"/>
        <end position="845"/>
    </location>
</feature>
<dbReference type="InterPro" id="IPR009056">
    <property type="entry name" value="Cyt_c-like_dom"/>
</dbReference>
<dbReference type="GO" id="GO:0020037">
    <property type="term" value="F:heme binding"/>
    <property type="evidence" value="ECO:0007669"/>
    <property type="project" value="InterPro"/>
</dbReference>
<dbReference type="InterPro" id="IPR036909">
    <property type="entry name" value="Cyt_c-like_dom_sf"/>
</dbReference>
<dbReference type="NCBIfam" id="TIGR02603">
    <property type="entry name" value="CxxCH_TIGR02603"/>
    <property type="match status" value="1"/>
</dbReference>
<keyword evidence="3 4" id="KW-0408">Iron</keyword>
<keyword evidence="1 4" id="KW-0349">Heme</keyword>
<gene>
    <name evidence="7" type="ORF">JIN87_15725</name>
</gene>
<sequence length="845" mass="92586">MKKPLPFPPILATLALSCLSLPQLSAQEINPYDGSPEWYKPGHPTNPAEAAAIETLPGFQVEKLLQVPESIGSVTCMATTPDGQILFATQHKAGLYKFDPENPQVPPQALGGAAETFGWAHGLLYAHDSLYVTVAEKNDFHATGVHRLTDADGDGEFDSHELILPIDGNGEHGPHALVASPTDDYIYIVSGNFTPVPDRIQKNLTPSSEGADHLMTRSVESSRYTDGCWIARFEADGSNPELIATGLRNAYDFAINPQGEIFTFDSDMEYDLGLPWYRPTRINHVISGAHFGWRDGPRKWPALYEDSLGSVIDIGPGSPTGMLFGHNTHFPPKYQKALFALDWTFATLYAIHLKPQGASYTASAEPFLTGLGLPLTDAIIGKDGSLYFSVGGRRLGAAIFRVSYPEKKYPSLAASSSPPHSPSQSSSLDKIWPNLNSADRHVRYTARVALEALPLSQWSTAALAETQLIAKQTAQLALVRKGSPSDLASLKEIILSEETKTLDTEALLRHLRICELLVARTPNLDQETQTRLIKSLRPLLPHDSHLVNRELSRILCFLRDEASIETLLDLMESDTGTPFTVSSDLTSRNLKYASALFDMMQAAPMTERLHHAQMLTSIEDGWTQPQRIRYFKLIVEAITTSKGGDGYLPAWRKILDTARGSLPTSLQSELAHIWAEVDKPQELPSPKGPGRLWEVDPLLEKMATGLVGRDIENGKTMYAAARCITCHSYKGEGGLSGPNLNGLSQRFTPKDILEAIILPSKAISDQYQLTVITLKSGDSLSARIIARDSQFTTVAPNALKPQETRSIPNSEISDLSPFPVSTMPPALLNSLNEDEVLDLLAYLLK</sequence>
<dbReference type="Gene3D" id="2.120.10.30">
    <property type="entry name" value="TolB, C-terminal domain"/>
    <property type="match status" value="1"/>
</dbReference>
<reference evidence="7" key="1">
    <citation type="submission" date="2021-01" db="EMBL/GenBank/DDBJ databases">
        <title>Modified the classification status of verrucomicrobia.</title>
        <authorList>
            <person name="Feng X."/>
        </authorList>
    </citation>
    <scope>NUCLEOTIDE SEQUENCE</scope>
    <source>
        <strain evidence="7">KCTC 13126</strain>
    </source>
</reference>
<dbReference type="GO" id="GO:0046872">
    <property type="term" value="F:metal ion binding"/>
    <property type="evidence" value="ECO:0007669"/>
    <property type="project" value="UniProtKB-KW"/>
</dbReference>
<dbReference type="EMBL" id="JAENIL010000029">
    <property type="protein sequence ID" value="MBK1878330.1"/>
    <property type="molecule type" value="Genomic_DNA"/>
</dbReference>
<feature type="domain" description="Cytochrome c" evidence="6">
    <location>
        <begin position="709"/>
        <end position="845"/>
    </location>
</feature>
<keyword evidence="2 4" id="KW-0479">Metal-binding</keyword>
<accession>A0A934VRU7</accession>
<keyword evidence="5" id="KW-0732">Signal</keyword>
<name>A0A934VRU7_9BACT</name>
<evidence type="ECO:0000256" key="2">
    <source>
        <dbReference type="ARBA" id="ARBA00022723"/>
    </source>
</evidence>
<evidence type="ECO:0000256" key="1">
    <source>
        <dbReference type="ARBA" id="ARBA00022617"/>
    </source>
</evidence>
<evidence type="ECO:0000256" key="4">
    <source>
        <dbReference type="PROSITE-ProRule" id="PRU00433"/>
    </source>
</evidence>
<organism evidence="7 8">
    <name type="scientific">Pelagicoccus mobilis</name>
    <dbReference type="NCBI Taxonomy" id="415221"/>
    <lineage>
        <taxon>Bacteria</taxon>
        <taxon>Pseudomonadati</taxon>
        <taxon>Verrucomicrobiota</taxon>
        <taxon>Opitutia</taxon>
        <taxon>Puniceicoccales</taxon>
        <taxon>Pelagicoccaceae</taxon>
        <taxon>Pelagicoccus</taxon>
    </lineage>
</organism>
<dbReference type="Pfam" id="PF00034">
    <property type="entry name" value="Cytochrom_C"/>
    <property type="match status" value="1"/>
</dbReference>
<dbReference type="InterPro" id="IPR013427">
    <property type="entry name" value="Haem-bd_dom_put"/>
</dbReference>
<dbReference type="PANTHER" id="PTHR33546">
    <property type="entry name" value="LARGE, MULTIFUNCTIONAL SECRETED PROTEIN-RELATED"/>
    <property type="match status" value="1"/>
</dbReference>
<dbReference type="RefSeq" id="WP_200356543.1">
    <property type="nucleotide sequence ID" value="NZ_JAENIL010000029.1"/>
</dbReference>
<dbReference type="PROSITE" id="PS51007">
    <property type="entry name" value="CYTC"/>
    <property type="match status" value="1"/>
</dbReference>
<evidence type="ECO:0000313" key="7">
    <source>
        <dbReference type="EMBL" id="MBK1878330.1"/>
    </source>
</evidence>
<protein>
    <submittedName>
        <fullName evidence="7">C-type cytochrome</fullName>
    </submittedName>
</protein>
<dbReference type="InterPro" id="IPR011041">
    <property type="entry name" value="Quinoprot_gluc/sorb_DH_b-prop"/>
</dbReference>
<dbReference type="InterPro" id="IPR011042">
    <property type="entry name" value="6-blade_b-propeller_TolB-like"/>
</dbReference>
<dbReference type="Gene3D" id="1.10.760.10">
    <property type="entry name" value="Cytochrome c-like domain"/>
    <property type="match status" value="1"/>
</dbReference>
<proteinExistence type="predicted"/>
<dbReference type="SUPFAM" id="SSF50952">
    <property type="entry name" value="Soluble quinoprotein glucose dehydrogenase"/>
    <property type="match status" value="1"/>
</dbReference>